<feature type="signal peptide" evidence="2">
    <location>
        <begin position="1"/>
        <end position="23"/>
    </location>
</feature>
<protein>
    <submittedName>
        <fullName evidence="3">Uncharacterized protein</fullName>
    </submittedName>
</protein>
<feature type="chain" id="PRO_5045053718" evidence="2">
    <location>
        <begin position="24"/>
        <end position="292"/>
    </location>
</feature>
<dbReference type="Proteomes" id="UP001221411">
    <property type="component" value="Unassembled WGS sequence"/>
</dbReference>
<dbReference type="PROSITE" id="PS51257">
    <property type="entry name" value="PROKAR_LIPOPROTEIN"/>
    <property type="match status" value="1"/>
</dbReference>
<reference evidence="3 4" key="1">
    <citation type="submission" date="2022-11" db="EMBL/GenBank/DDBJ databases">
        <title>Minimal conservation of predation-associated metabolite biosynthetic gene clusters underscores biosynthetic potential of Myxococcota including descriptions for ten novel species: Archangium lansinium sp. nov., Myxococcus landrumus sp. nov., Nannocystis bai.</title>
        <authorList>
            <person name="Ahearne A."/>
            <person name="Stevens C."/>
            <person name="Dowd S."/>
        </authorList>
    </citation>
    <scope>NUCLEOTIDE SEQUENCE [LARGE SCALE GENOMIC DNA]</scope>
    <source>
        <strain evidence="3 4">RJM3</strain>
    </source>
</reference>
<gene>
    <name evidence="3" type="ORF">POL67_30415</name>
</gene>
<evidence type="ECO:0000313" key="4">
    <source>
        <dbReference type="Proteomes" id="UP001221411"/>
    </source>
</evidence>
<sequence length="292" mass="29512">MTTLLRSSRPWFFVSTLLSVVSAACGPDAPPGPGSGGGGTGQGGAGGMGSSVSSSGPGTGGGGGIGPGTGGSAGEGGSGGGAGGGGGIGGSGGAGGGSGGAGGCEQQMASCQYKTDTELDKQSFRQIAGYQCWNPSTGWAFVPTQTCDYAEECKADVGMESVCVSCGPLGERFAHRDVDGQLAEDCKGCKCSGGWTVYGCYAETATYGAPWADVVWQQGFEVIRFALLGSGEVKSLAGPNKQMSIQNLQVNTFEIQPNGLVDFEIDAQVIHTDNFQQQHTWDMQARVVRICK</sequence>
<name>A0ABT5EV24_9BACT</name>
<evidence type="ECO:0000256" key="2">
    <source>
        <dbReference type="SAM" id="SignalP"/>
    </source>
</evidence>
<feature type="region of interest" description="Disordered" evidence="1">
    <location>
        <begin position="29"/>
        <end position="84"/>
    </location>
</feature>
<organism evidence="3 4">
    <name type="scientific">Polyangium mundeleinium</name>
    <dbReference type="NCBI Taxonomy" id="2995306"/>
    <lineage>
        <taxon>Bacteria</taxon>
        <taxon>Pseudomonadati</taxon>
        <taxon>Myxococcota</taxon>
        <taxon>Polyangia</taxon>
        <taxon>Polyangiales</taxon>
        <taxon>Polyangiaceae</taxon>
        <taxon>Polyangium</taxon>
    </lineage>
</organism>
<evidence type="ECO:0000313" key="3">
    <source>
        <dbReference type="EMBL" id="MDC0745685.1"/>
    </source>
</evidence>
<comment type="caution">
    <text evidence="3">The sequence shown here is derived from an EMBL/GenBank/DDBJ whole genome shotgun (WGS) entry which is preliminary data.</text>
</comment>
<keyword evidence="2" id="KW-0732">Signal</keyword>
<proteinExistence type="predicted"/>
<accession>A0ABT5EV24</accession>
<feature type="compositionally biased region" description="Gly residues" evidence="1">
    <location>
        <begin position="34"/>
        <end position="49"/>
    </location>
</feature>
<dbReference type="EMBL" id="JAQNDO010000001">
    <property type="protein sequence ID" value="MDC0745685.1"/>
    <property type="molecule type" value="Genomic_DNA"/>
</dbReference>
<evidence type="ECO:0000256" key="1">
    <source>
        <dbReference type="SAM" id="MobiDB-lite"/>
    </source>
</evidence>
<feature type="compositionally biased region" description="Gly residues" evidence="1">
    <location>
        <begin position="57"/>
        <end position="84"/>
    </location>
</feature>
<keyword evidence="4" id="KW-1185">Reference proteome</keyword>
<dbReference type="RefSeq" id="WP_271923458.1">
    <property type="nucleotide sequence ID" value="NZ_JAQNDO010000001.1"/>
</dbReference>